<dbReference type="InterPro" id="IPR002350">
    <property type="entry name" value="Kazal_dom"/>
</dbReference>
<organism evidence="3 4">
    <name type="scientific">Streptomyces luteosporeus</name>
    <dbReference type="NCBI Taxonomy" id="173856"/>
    <lineage>
        <taxon>Bacteria</taxon>
        <taxon>Bacillati</taxon>
        <taxon>Actinomycetota</taxon>
        <taxon>Actinomycetes</taxon>
        <taxon>Kitasatosporales</taxon>
        <taxon>Streptomycetaceae</taxon>
        <taxon>Streptomyces</taxon>
    </lineage>
</organism>
<evidence type="ECO:0000256" key="1">
    <source>
        <dbReference type="SAM" id="SignalP"/>
    </source>
</evidence>
<gene>
    <name evidence="3" type="ORF">GCM10010315_13970</name>
</gene>
<feature type="signal peptide" evidence="1">
    <location>
        <begin position="1"/>
        <end position="27"/>
    </location>
</feature>
<keyword evidence="4" id="KW-1185">Reference proteome</keyword>
<feature type="domain" description="Kazal-like" evidence="2">
    <location>
        <begin position="34"/>
        <end position="85"/>
    </location>
</feature>
<proteinExistence type="predicted"/>
<comment type="caution">
    <text evidence="3">The sequence shown here is derived from an EMBL/GenBank/DDBJ whole genome shotgun (WGS) entry which is preliminary data.</text>
</comment>
<dbReference type="PROSITE" id="PS51465">
    <property type="entry name" value="KAZAL_2"/>
    <property type="match status" value="1"/>
</dbReference>
<keyword evidence="1" id="KW-0732">Signal</keyword>
<dbReference type="EMBL" id="BAAASL010000004">
    <property type="protein sequence ID" value="GAA2711660.1"/>
    <property type="molecule type" value="Genomic_DNA"/>
</dbReference>
<evidence type="ECO:0000259" key="2">
    <source>
        <dbReference type="PROSITE" id="PS51465"/>
    </source>
</evidence>
<feature type="chain" id="PRO_5045587243" description="Kazal-like domain-containing protein" evidence="1">
    <location>
        <begin position="28"/>
        <end position="88"/>
    </location>
</feature>
<evidence type="ECO:0000313" key="4">
    <source>
        <dbReference type="Proteomes" id="UP001500886"/>
    </source>
</evidence>
<reference evidence="3 4" key="1">
    <citation type="journal article" date="2019" name="Int. J. Syst. Evol. Microbiol.">
        <title>The Global Catalogue of Microorganisms (GCM) 10K type strain sequencing project: providing services to taxonomists for standard genome sequencing and annotation.</title>
        <authorList>
            <consortium name="The Broad Institute Genomics Platform"/>
            <consortium name="The Broad Institute Genome Sequencing Center for Infectious Disease"/>
            <person name="Wu L."/>
            <person name="Ma J."/>
        </authorList>
    </citation>
    <scope>NUCLEOTIDE SEQUENCE [LARGE SCALE GENOMIC DNA]</scope>
    <source>
        <strain evidence="3 4">JCM 4542</strain>
    </source>
</reference>
<name>A0ABN3TMN0_9ACTN</name>
<dbReference type="Gene3D" id="3.30.60.30">
    <property type="match status" value="1"/>
</dbReference>
<evidence type="ECO:0000313" key="3">
    <source>
        <dbReference type="EMBL" id="GAA2711660.1"/>
    </source>
</evidence>
<accession>A0ABN3TMN0</accession>
<dbReference type="RefSeq" id="WP_344433895.1">
    <property type="nucleotide sequence ID" value="NZ_BAAASL010000004.1"/>
</dbReference>
<dbReference type="Proteomes" id="UP001500886">
    <property type="component" value="Unassembled WGS sequence"/>
</dbReference>
<sequence length="88" mass="9171">MRKLVAPFATLLLTGAAGLAFGAPAHATAPTAVVPVVQECPGVCATVYDPVVCLFSDGSTARFSNQCFAEVHACNHNLRILRCARVKG</sequence>
<protein>
    <recommendedName>
        <fullName evidence="2">Kazal-like domain-containing protein</fullName>
    </recommendedName>
</protein>